<name>A0A2P2PC72_RHIMU</name>
<proteinExistence type="predicted"/>
<accession>A0A2P2PC72</accession>
<organism evidence="1">
    <name type="scientific">Rhizophora mucronata</name>
    <name type="common">Asiatic mangrove</name>
    <dbReference type="NCBI Taxonomy" id="61149"/>
    <lineage>
        <taxon>Eukaryota</taxon>
        <taxon>Viridiplantae</taxon>
        <taxon>Streptophyta</taxon>
        <taxon>Embryophyta</taxon>
        <taxon>Tracheophyta</taxon>
        <taxon>Spermatophyta</taxon>
        <taxon>Magnoliopsida</taxon>
        <taxon>eudicotyledons</taxon>
        <taxon>Gunneridae</taxon>
        <taxon>Pentapetalae</taxon>
        <taxon>rosids</taxon>
        <taxon>fabids</taxon>
        <taxon>Malpighiales</taxon>
        <taxon>Rhizophoraceae</taxon>
        <taxon>Rhizophora</taxon>
    </lineage>
</organism>
<protein>
    <submittedName>
        <fullName evidence="1">Uncharacterized protein</fullName>
    </submittedName>
</protein>
<reference evidence="1" key="1">
    <citation type="submission" date="2018-02" db="EMBL/GenBank/DDBJ databases">
        <title>Rhizophora mucronata_Transcriptome.</title>
        <authorList>
            <person name="Meera S.P."/>
            <person name="Sreeshan A."/>
            <person name="Augustine A."/>
        </authorList>
    </citation>
    <scope>NUCLEOTIDE SEQUENCE</scope>
    <source>
        <tissue evidence="1">Leaf</tissue>
    </source>
</reference>
<evidence type="ECO:0000313" key="1">
    <source>
        <dbReference type="EMBL" id="MBX52221.1"/>
    </source>
</evidence>
<sequence>MQYGNITREFTDHLFILHKRIYQTAKCSYMKNKEHEKDTISDKKFNDFFVHRYYNLTHKPRDCIVKQNIQFREVLK</sequence>
<dbReference type="AlphaFoldDB" id="A0A2P2PC72"/>
<dbReference type="EMBL" id="GGEC01071737">
    <property type="protein sequence ID" value="MBX52221.1"/>
    <property type="molecule type" value="Transcribed_RNA"/>
</dbReference>